<sequence length="255" mass="30094">MTPMMINVEHVCTVAVNKLNNSSYTAREGGLRRFVLLHNFLRKFEWQDDDIKKDEEYWLESTLVLLKPYDEYNEYNEYNDEYNYMELLQNGMDIVTEDIMMPQDIDSHELITHFDPGADSDINMLENDYGTLHHENFHPYWKDNSIIDSFLDQSMQSISIPRIFQRYRYRWSDVPSHINASALFDLLSKDPPQPLYKRSKDDLDIGSLNYKDLDQGVLMDIISMLEYPFKNNLPSVKSNNNVTSNANMWFVENGK</sequence>
<dbReference type="Proteomes" id="UP000789405">
    <property type="component" value="Unassembled WGS sequence"/>
</dbReference>
<proteinExistence type="predicted"/>
<gene>
    <name evidence="1" type="ORF">DERYTH_LOCUS7746</name>
</gene>
<protein>
    <submittedName>
        <fullName evidence="1">25263_t:CDS:1</fullName>
    </submittedName>
</protein>
<comment type="caution">
    <text evidence="1">The sequence shown here is derived from an EMBL/GenBank/DDBJ whole genome shotgun (WGS) entry which is preliminary data.</text>
</comment>
<dbReference type="AlphaFoldDB" id="A0A9N9CLC2"/>
<evidence type="ECO:0000313" key="2">
    <source>
        <dbReference type="Proteomes" id="UP000789405"/>
    </source>
</evidence>
<accession>A0A9N9CLC2</accession>
<evidence type="ECO:0000313" key="1">
    <source>
        <dbReference type="EMBL" id="CAG8603106.1"/>
    </source>
</evidence>
<organism evidence="1 2">
    <name type="scientific">Dentiscutata erythropus</name>
    <dbReference type="NCBI Taxonomy" id="1348616"/>
    <lineage>
        <taxon>Eukaryota</taxon>
        <taxon>Fungi</taxon>
        <taxon>Fungi incertae sedis</taxon>
        <taxon>Mucoromycota</taxon>
        <taxon>Glomeromycotina</taxon>
        <taxon>Glomeromycetes</taxon>
        <taxon>Diversisporales</taxon>
        <taxon>Gigasporaceae</taxon>
        <taxon>Dentiscutata</taxon>
    </lineage>
</organism>
<dbReference type="EMBL" id="CAJVPY010003836">
    <property type="protein sequence ID" value="CAG8603106.1"/>
    <property type="molecule type" value="Genomic_DNA"/>
</dbReference>
<dbReference type="OrthoDB" id="2372098at2759"/>
<keyword evidence="2" id="KW-1185">Reference proteome</keyword>
<name>A0A9N9CLC2_9GLOM</name>
<reference evidence="1" key="1">
    <citation type="submission" date="2021-06" db="EMBL/GenBank/DDBJ databases">
        <authorList>
            <person name="Kallberg Y."/>
            <person name="Tangrot J."/>
            <person name="Rosling A."/>
        </authorList>
    </citation>
    <scope>NUCLEOTIDE SEQUENCE</scope>
    <source>
        <strain evidence="1">MA453B</strain>
    </source>
</reference>